<dbReference type="Pfam" id="PF01636">
    <property type="entry name" value="APH"/>
    <property type="match status" value="1"/>
</dbReference>
<protein>
    <recommendedName>
        <fullName evidence="1">Aminoglycoside phosphotransferase domain-containing protein</fullName>
    </recommendedName>
</protein>
<proteinExistence type="predicted"/>
<dbReference type="InterPro" id="IPR002575">
    <property type="entry name" value="Aminoglycoside_PTrfase"/>
</dbReference>
<evidence type="ECO:0000259" key="1">
    <source>
        <dbReference type="Pfam" id="PF01636"/>
    </source>
</evidence>
<dbReference type="Gene3D" id="3.90.1200.10">
    <property type="match status" value="1"/>
</dbReference>
<dbReference type="Proteomes" id="UP000758168">
    <property type="component" value="Unassembled WGS sequence"/>
</dbReference>
<dbReference type="SUPFAM" id="SSF56112">
    <property type="entry name" value="Protein kinase-like (PK-like)"/>
    <property type="match status" value="1"/>
</dbReference>
<feature type="domain" description="Aminoglycoside phosphotransferase" evidence="1">
    <location>
        <begin position="173"/>
        <end position="339"/>
    </location>
</feature>
<evidence type="ECO:0000313" key="2">
    <source>
        <dbReference type="EMBL" id="MBP2416431.1"/>
    </source>
</evidence>
<accession>A0ABS4Z5W8</accession>
<keyword evidence="3" id="KW-1185">Reference proteome</keyword>
<gene>
    <name evidence="2" type="ORF">JOF54_001353</name>
</gene>
<evidence type="ECO:0000313" key="3">
    <source>
        <dbReference type="Proteomes" id="UP000758168"/>
    </source>
</evidence>
<sequence length="403" mass="42425">MDDGAGLLTSAEVGDLLGAAVEHAGGRLAGWRLDHVDASPGRSTTATYAATVAWPGGVREELLGASARVGGRRGNDERAVIFGDGDREVAVWLYPADPDLPGLPRAAVPQELARLLTEHDVWGGAVRPEDLAVEVVSYRPRRRAVLRVRSRRPGGPATVYVKVLREALFGPALERHTLLSRAGLPTPVVAAATRDCLLVLREVPGRPLAQALFDEALPCRAEELVAVLDALPAQAARLPRRPAWSDAVAGYSDVVAAALPALGPRLDRLVGAIAAGTAGEPPGEEATHGDFHEGQLFVRSGRLTGLIDVDTVGPGRRVDDLACLLAHLSTVQRMDAAQAAGLERLVRLWLPVFDARVDPSSLRLRAAGVVVSLATGPYRGQEPGWAASTTAMVATAERLVASA</sequence>
<organism evidence="2 3">
    <name type="scientific">Microlunatus capsulatus</name>
    <dbReference type="NCBI Taxonomy" id="99117"/>
    <lineage>
        <taxon>Bacteria</taxon>
        <taxon>Bacillati</taxon>
        <taxon>Actinomycetota</taxon>
        <taxon>Actinomycetes</taxon>
        <taxon>Propionibacteriales</taxon>
        <taxon>Propionibacteriaceae</taxon>
        <taxon>Microlunatus</taxon>
    </lineage>
</organism>
<dbReference type="EMBL" id="JAGIOB010000001">
    <property type="protein sequence ID" value="MBP2416431.1"/>
    <property type="molecule type" value="Genomic_DNA"/>
</dbReference>
<reference evidence="2 3" key="1">
    <citation type="submission" date="2021-03" db="EMBL/GenBank/DDBJ databases">
        <title>Sequencing the genomes of 1000 actinobacteria strains.</title>
        <authorList>
            <person name="Klenk H.-P."/>
        </authorList>
    </citation>
    <scope>NUCLEOTIDE SEQUENCE [LARGE SCALE GENOMIC DNA]</scope>
    <source>
        <strain evidence="2 3">DSM 12936</strain>
    </source>
</reference>
<comment type="caution">
    <text evidence="2">The sequence shown here is derived from an EMBL/GenBank/DDBJ whole genome shotgun (WGS) entry which is preliminary data.</text>
</comment>
<dbReference type="InterPro" id="IPR011009">
    <property type="entry name" value="Kinase-like_dom_sf"/>
</dbReference>
<dbReference type="RefSeq" id="WP_210054140.1">
    <property type="nucleotide sequence ID" value="NZ_BAAAMH010000012.1"/>
</dbReference>
<name>A0ABS4Z5W8_9ACTN</name>